<organism evidence="2 3">
    <name type="scientific">Arcobacter arenosus</name>
    <dbReference type="NCBI Taxonomy" id="2576037"/>
    <lineage>
        <taxon>Bacteria</taxon>
        <taxon>Pseudomonadati</taxon>
        <taxon>Campylobacterota</taxon>
        <taxon>Epsilonproteobacteria</taxon>
        <taxon>Campylobacterales</taxon>
        <taxon>Arcobacteraceae</taxon>
        <taxon>Arcobacter</taxon>
    </lineage>
</organism>
<name>A0A5R8XX64_9BACT</name>
<dbReference type="Proteomes" id="UP000308901">
    <property type="component" value="Unassembled WGS sequence"/>
</dbReference>
<dbReference type="AlphaFoldDB" id="A0A5R8XX64"/>
<dbReference type="Gene3D" id="3.30.930.10">
    <property type="entry name" value="Bira Bifunctional Protein, Domain 2"/>
    <property type="match status" value="1"/>
</dbReference>
<sequence>MLFDKKTFRLIVSNQGSSKENMATDESLLKNYENNDLPILRLYTWDNDSLTIGISQNIESYDFLENQKEKVAKRITGGGILFHGHDISYSLIIPTDILSTLSIKKSYEYICQFLLNFYKNLGLNVCYAKDNEKIQLSKSEFCQVGFEAYDILVNGKKIGGNAQRRTKKAIFQHGSIPLVATKSNNFDERYGISLEDIGIKLDSKDAINQIIEAFRTTFNVMLKEEKLKNKEIDLKNNLLKEKYDYSNESIK</sequence>
<dbReference type="PROSITE" id="PS51733">
    <property type="entry name" value="BPL_LPL_CATALYTIC"/>
    <property type="match status" value="1"/>
</dbReference>
<gene>
    <name evidence="2" type="ORF">FDK22_13920</name>
</gene>
<dbReference type="PANTHER" id="PTHR43679">
    <property type="entry name" value="OCTANOYLTRANSFERASE LIPM-RELATED"/>
    <property type="match status" value="1"/>
</dbReference>
<evidence type="ECO:0000313" key="3">
    <source>
        <dbReference type="Proteomes" id="UP000308901"/>
    </source>
</evidence>
<protein>
    <submittedName>
        <fullName evidence="2">Lipoate--protein ligase family protein</fullName>
    </submittedName>
</protein>
<dbReference type="OrthoDB" id="9787898at2"/>
<dbReference type="Pfam" id="PF21948">
    <property type="entry name" value="LplA-B_cat"/>
    <property type="match status" value="1"/>
</dbReference>
<comment type="caution">
    <text evidence="2">The sequence shown here is derived from an EMBL/GenBank/DDBJ whole genome shotgun (WGS) entry which is preliminary data.</text>
</comment>
<feature type="domain" description="BPL/LPL catalytic" evidence="1">
    <location>
        <begin position="34"/>
        <end position="222"/>
    </location>
</feature>
<dbReference type="PANTHER" id="PTHR43679:SF2">
    <property type="entry name" value="OCTANOYL-[GCVH]:PROTEIN N-OCTANOYLTRANSFERASE"/>
    <property type="match status" value="1"/>
</dbReference>
<dbReference type="InterPro" id="IPR004143">
    <property type="entry name" value="BPL_LPL_catalytic"/>
</dbReference>
<reference evidence="2 3" key="1">
    <citation type="submission" date="2019-05" db="EMBL/GenBank/DDBJ databases">
        <title>Arcobacter sp. nov., isolated from sea sediment.</title>
        <authorList>
            <person name="Kim W."/>
        </authorList>
    </citation>
    <scope>NUCLEOTIDE SEQUENCE [LARGE SCALE GENOMIC DNA]</scope>
    <source>
        <strain evidence="2 3">CAU 1517</strain>
    </source>
</reference>
<dbReference type="InterPro" id="IPR050664">
    <property type="entry name" value="Octanoyltrans_LipM/LipL"/>
</dbReference>
<accession>A0A5R8XX64</accession>
<dbReference type="GO" id="GO:0016874">
    <property type="term" value="F:ligase activity"/>
    <property type="evidence" value="ECO:0007669"/>
    <property type="project" value="UniProtKB-KW"/>
</dbReference>
<keyword evidence="3" id="KW-1185">Reference proteome</keyword>
<dbReference type="SUPFAM" id="SSF55681">
    <property type="entry name" value="Class II aaRS and biotin synthetases"/>
    <property type="match status" value="1"/>
</dbReference>
<proteinExistence type="predicted"/>
<keyword evidence="2" id="KW-0436">Ligase</keyword>
<dbReference type="InterPro" id="IPR045864">
    <property type="entry name" value="aa-tRNA-synth_II/BPL/LPL"/>
</dbReference>
<evidence type="ECO:0000259" key="1">
    <source>
        <dbReference type="PROSITE" id="PS51733"/>
    </source>
</evidence>
<dbReference type="EMBL" id="VANU01000007">
    <property type="protein sequence ID" value="TLP35749.1"/>
    <property type="molecule type" value="Genomic_DNA"/>
</dbReference>
<evidence type="ECO:0000313" key="2">
    <source>
        <dbReference type="EMBL" id="TLP35749.1"/>
    </source>
</evidence>